<sequence length="84" mass="9820">MEKTKDIETEISCEGGVRYIVARGKEKSEREISLTVTLSDGEENIRFRQYSHPDGYISFPVKEWDRVKGMLDRLIIRANEIKEE</sequence>
<evidence type="ECO:0000313" key="2">
    <source>
        <dbReference type="EMBL" id="QJA90174.1"/>
    </source>
</evidence>
<dbReference type="EMBL" id="MT141707">
    <property type="protein sequence ID" value="QJA69453.1"/>
    <property type="molecule type" value="Genomic_DNA"/>
</dbReference>
<name>A0A6M3JHN1_9ZZZZ</name>
<gene>
    <name evidence="1" type="ORF">MM415A04570_0003</name>
    <name evidence="2" type="ORF">MM415B02430_0015</name>
</gene>
<organism evidence="1">
    <name type="scientific">viral metagenome</name>
    <dbReference type="NCBI Taxonomy" id="1070528"/>
    <lineage>
        <taxon>unclassified sequences</taxon>
        <taxon>metagenomes</taxon>
        <taxon>organismal metagenomes</taxon>
    </lineage>
</organism>
<reference evidence="1" key="1">
    <citation type="submission" date="2020-03" db="EMBL/GenBank/DDBJ databases">
        <title>The deep terrestrial virosphere.</title>
        <authorList>
            <person name="Holmfeldt K."/>
            <person name="Nilsson E."/>
            <person name="Simone D."/>
            <person name="Lopez-Fernandez M."/>
            <person name="Wu X."/>
            <person name="de Brujin I."/>
            <person name="Lundin D."/>
            <person name="Andersson A."/>
            <person name="Bertilsson S."/>
            <person name="Dopson M."/>
        </authorList>
    </citation>
    <scope>NUCLEOTIDE SEQUENCE</scope>
    <source>
        <strain evidence="1">MM415A04570</strain>
        <strain evidence="2">MM415B02430</strain>
    </source>
</reference>
<dbReference type="AlphaFoldDB" id="A0A6M3JHN1"/>
<protein>
    <submittedName>
        <fullName evidence="1">Uncharacterized protein</fullName>
    </submittedName>
</protein>
<evidence type="ECO:0000313" key="1">
    <source>
        <dbReference type="EMBL" id="QJA69453.1"/>
    </source>
</evidence>
<proteinExistence type="predicted"/>
<accession>A0A6M3JHN1</accession>
<dbReference type="EMBL" id="MT142895">
    <property type="protein sequence ID" value="QJA90174.1"/>
    <property type="molecule type" value="Genomic_DNA"/>
</dbReference>